<dbReference type="AlphaFoldDB" id="A0AAQ4F2T9"/>
<feature type="compositionally biased region" description="Low complexity" evidence="1">
    <location>
        <begin position="71"/>
        <end position="81"/>
    </location>
</feature>
<protein>
    <submittedName>
        <fullName evidence="2">Uncharacterized protein</fullName>
    </submittedName>
</protein>
<feature type="compositionally biased region" description="Polar residues" evidence="1">
    <location>
        <begin position="131"/>
        <end position="140"/>
    </location>
</feature>
<proteinExistence type="predicted"/>
<feature type="region of interest" description="Disordered" evidence="1">
    <location>
        <begin position="1"/>
        <end position="159"/>
    </location>
</feature>
<evidence type="ECO:0000313" key="2">
    <source>
        <dbReference type="EMBL" id="KAK8781028.1"/>
    </source>
</evidence>
<reference evidence="2 3" key="1">
    <citation type="journal article" date="2023" name="Arcadia Sci">
        <title>De novo assembly of a long-read Amblyomma americanum tick genome.</title>
        <authorList>
            <person name="Chou S."/>
            <person name="Poskanzer K.E."/>
            <person name="Rollins M."/>
            <person name="Thuy-Boun P.S."/>
        </authorList>
    </citation>
    <scope>NUCLEOTIDE SEQUENCE [LARGE SCALE GENOMIC DNA]</scope>
    <source>
        <strain evidence="2">F_SG_1</strain>
        <tissue evidence="2">Salivary glands</tissue>
    </source>
</reference>
<gene>
    <name evidence="2" type="ORF">V5799_017630</name>
</gene>
<accession>A0AAQ4F2T9</accession>
<organism evidence="2 3">
    <name type="scientific">Amblyomma americanum</name>
    <name type="common">Lone star tick</name>
    <dbReference type="NCBI Taxonomy" id="6943"/>
    <lineage>
        <taxon>Eukaryota</taxon>
        <taxon>Metazoa</taxon>
        <taxon>Ecdysozoa</taxon>
        <taxon>Arthropoda</taxon>
        <taxon>Chelicerata</taxon>
        <taxon>Arachnida</taxon>
        <taxon>Acari</taxon>
        <taxon>Parasitiformes</taxon>
        <taxon>Ixodida</taxon>
        <taxon>Ixodoidea</taxon>
        <taxon>Ixodidae</taxon>
        <taxon>Amblyomminae</taxon>
        <taxon>Amblyomma</taxon>
    </lineage>
</organism>
<comment type="caution">
    <text evidence="2">The sequence shown here is derived from an EMBL/GenBank/DDBJ whole genome shotgun (WGS) entry which is preliminary data.</text>
</comment>
<keyword evidence="3" id="KW-1185">Reference proteome</keyword>
<name>A0AAQ4F2T9_AMBAM</name>
<dbReference type="Proteomes" id="UP001321473">
    <property type="component" value="Unassembled WGS sequence"/>
</dbReference>
<evidence type="ECO:0000256" key="1">
    <source>
        <dbReference type="SAM" id="MobiDB-lite"/>
    </source>
</evidence>
<dbReference type="EMBL" id="JARKHS020008150">
    <property type="protein sequence ID" value="KAK8781028.1"/>
    <property type="molecule type" value="Genomic_DNA"/>
</dbReference>
<sequence length="159" mass="16978">MATEEHTSVEPIAEKVGSAPLETSAEAAGPVDEVAATQEKQTENHVEEDMDAMCARAKRKRSARRKKEKTSTSAAVSSNSSEGGPLTKHAFLKNSLLLSSSGESESESEEDTPKPNPCQYCGGRRDCEVLSGNTYESTPDSPLGSPTVDEEGIRFKSAE</sequence>
<evidence type="ECO:0000313" key="3">
    <source>
        <dbReference type="Proteomes" id="UP001321473"/>
    </source>
</evidence>
<feature type="compositionally biased region" description="Basic residues" evidence="1">
    <location>
        <begin position="56"/>
        <end position="68"/>
    </location>
</feature>